<organism evidence="1 2">
    <name type="scientific">Leptolyngbya cf. ectocarpi LEGE 11479</name>
    <dbReference type="NCBI Taxonomy" id="1828722"/>
    <lineage>
        <taxon>Bacteria</taxon>
        <taxon>Bacillati</taxon>
        <taxon>Cyanobacteriota</taxon>
        <taxon>Cyanophyceae</taxon>
        <taxon>Leptolyngbyales</taxon>
        <taxon>Leptolyngbyaceae</taxon>
        <taxon>Leptolyngbya group</taxon>
        <taxon>Leptolyngbya</taxon>
    </lineage>
</organism>
<name>A0A929FD92_LEPEC</name>
<proteinExistence type="predicted"/>
<gene>
    <name evidence="1" type="ORF">IQ260_30045</name>
</gene>
<evidence type="ECO:0000313" key="1">
    <source>
        <dbReference type="EMBL" id="MBE9070882.1"/>
    </source>
</evidence>
<evidence type="ECO:0000313" key="2">
    <source>
        <dbReference type="Proteomes" id="UP000615026"/>
    </source>
</evidence>
<comment type="caution">
    <text evidence="1">The sequence shown here is derived from an EMBL/GenBank/DDBJ whole genome shotgun (WGS) entry which is preliminary data.</text>
</comment>
<sequence>MGKAAVLKIGTGNFKEGFEVTLQICPDDAPPSREIQGRLPGNSDLEGLHTLWSQSFRSLTFNSSGASRGADDWEIDESITTNRTTLEGFDVCRQSARRLESCLREWLQASESGWSRIRENLREELAKGTDDTRLIIQSENTFFGKLPWQVWDLLEDYPD</sequence>
<reference evidence="1" key="1">
    <citation type="submission" date="2020-10" db="EMBL/GenBank/DDBJ databases">
        <authorList>
            <person name="Castelo-Branco R."/>
            <person name="Eusebio N."/>
            <person name="Adriana R."/>
            <person name="Vieira A."/>
            <person name="Brugerolle De Fraissinette N."/>
            <person name="Rezende De Castro R."/>
            <person name="Schneider M.P."/>
            <person name="Vasconcelos V."/>
            <person name="Leao P.N."/>
        </authorList>
    </citation>
    <scope>NUCLEOTIDE SEQUENCE</scope>
    <source>
        <strain evidence="1">LEGE 11479</strain>
    </source>
</reference>
<protein>
    <submittedName>
        <fullName evidence="1">Uncharacterized protein</fullName>
    </submittedName>
</protein>
<dbReference type="Proteomes" id="UP000615026">
    <property type="component" value="Unassembled WGS sequence"/>
</dbReference>
<accession>A0A929FD92</accession>
<dbReference type="AlphaFoldDB" id="A0A929FD92"/>
<dbReference type="EMBL" id="JADEXP010000572">
    <property type="protein sequence ID" value="MBE9070882.1"/>
    <property type="molecule type" value="Genomic_DNA"/>
</dbReference>
<feature type="non-terminal residue" evidence="1">
    <location>
        <position position="159"/>
    </location>
</feature>
<keyword evidence="2" id="KW-1185">Reference proteome</keyword>